<dbReference type="Gene3D" id="3.60.15.10">
    <property type="entry name" value="Ribonuclease Z/Hydroxyacylglutathione hydrolase-like"/>
    <property type="match status" value="1"/>
</dbReference>
<organism evidence="6 7">
    <name type="scientific">Phlyctema vagabunda</name>
    <dbReference type="NCBI Taxonomy" id="108571"/>
    <lineage>
        <taxon>Eukaryota</taxon>
        <taxon>Fungi</taxon>
        <taxon>Dikarya</taxon>
        <taxon>Ascomycota</taxon>
        <taxon>Pezizomycotina</taxon>
        <taxon>Leotiomycetes</taxon>
        <taxon>Helotiales</taxon>
        <taxon>Dermateaceae</taxon>
        <taxon>Phlyctema</taxon>
    </lineage>
</organism>
<accession>A0ABR4PHL8</accession>
<protein>
    <submittedName>
        <fullName evidence="6">Metallo-beta-lactamase superfamily protein</fullName>
    </submittedName>
</protein>
<dbReference type="PANTHER" id="PTHR42978:SF5">
    <property type="entry name" value="METALLO-BETA-LACTAMASE DOMAIN-CONTAINING PROTEIN"/>
    <property type="match status" value="1"/>
</dbReference>
<feature type="domain" description="Metallo-beta-lactamase" evidence="5">
    <location>
        <begin position="49"/>
        <end position="160"/>
    </location>
</feature>
<reference evidence="6 7" key="1">
    <citation type="submission" date="2024-06" db="EMBL/GenBank/DDBJ databases">
        <title>Complete genome of Phlyctema vagabunda strain 19-DSS-EL-015.</title>
        <authorList>
            <person name="Fiorenzani C."/>
        </authorList>
    </citation>
    <scope>NUCLEOTIDE SEQUENCE [LARGE SCALE GENOMIC DNA]</scope>
    <source>
        <strain evidence="6 7">19-DSS-EL-015</strain>
    </source>
</reference>
<keyword evidence="2" id="KW-0479">Metal-binding</keyword>
<keyword evidence="7" id="KW-1185">Reference proteome</keyword>
<dbReference type="InterPro" id="IPR001279">
    <property type="entry name" value="Metallo-B-lactamas"/>
</dbReference>
<keyword evidence="3" id="KW-0378">Hydrolase</keyword>
<keyword evidence="4" id="KW-0862">Zinc</keyword>
<proteinExistence type="inferred from homology"/>
<dbReference type="InterPro" id="IPR051013">
    <property type="entry name" value="MBL_superfamily_lactonases"/>
</dbReference>
<dbReference type="PANTHER" id="PTHR42978">
    <property type="entry name" value="QUORUM-QUENCHING LACTONASE YTNP-RELATED-RELATED"/>
    <property type="match status" value="1"/>
</dbReference>
<dbReference type="Proteomes" id="UP001629113">
    <property type="component" value="Unassembled WGS sequence"/>
</dbReference>
<evidence type="ECO:0000256" key="4">
    <source>
        <dbReference type="ARBA" id="ARBA00022833"/>
    </source>
</evidence>
<dbReference type="EMBL" id="JBFCZG010000004">
    <property type="protein sequence ID" value="KAL3422832.1"/>
    <property type="molecule type" value="Genomic_DNA"/>
</dbReference>
<evidence type="ECO:0000259" key="5">
    <source>
        <dbReference type="Pfam" id="PF00753"/>
    </source>
</evidence>
<name>A0ABR4PHL8_9HELO</name>
<evidence type="ECO:0000313" key="7">
    <source>
        <dbReference type="Proteomes" id="UP001629113"/>
    </source>
</evidence>
<dbReference type="CDD" id="cd07730">
    <property type="entry name" value="metallo-hydrolase-like_MBL-fold"/>
    <property type="match status" value="1"/>
</dbReference>
<dbReference type="SUPFAM" id="SSF56281">
    <property type="entry name" value="Metallo-hydrolase/oxidoreductase"/>
    <property type="match status" value="1"/>
</dbReference>
<sequence>MSSKTSPRLSLPCSDSVVDVQAIDTTLQLYVKSVNFLDPVIPGHEIYNCPAMAFLITNSSTGKQVLFDAGARKDYWNYSPLVREKFEKGVNVQGLRVDKGVDEILDSAGIELETLESVIWSHWHFDHIGDMSKFPSSVNIVVGPGFKEKLLPGYPANPDSALLETDYSGHELVEINFDSNIKIGQFYAFDYFGDGSFYLLDVPGHALMTRLYSKLCPF</sequence>
<evidence type="ECO:0000256" key="2">
    <source>
        <dbReference type="ARBA" id="ARBA00022723"/>
    </source>
</evidence>
<evidence type="ECO:0000256" key="1">
    <source>
        <dbReference type="ARBA" id="ARBA00007749"/>
    </source>
</evidence>
<comment type="similarity">
    <text evidence="1">Belongs to the metallo-beta-lactamase superfamily.</text>
</comment>
<evidence type="ECO:0000256" key="3">
    <source>
        <dbReference type="ARBA" id="ARBA00022801"/>
    </source>
</evidence>
<dbReference type="InterPro" id="IPR036866">
    <property type="entry name" value="RibonucZ/Hydroxyglut_hydro"/>
</dbReference>
<evidence type="ECO:0000313" key="6">
    <source>
        <dbReference type="EMBL" id="KAL3422832.1"/>
    </source>
</evidence>
<gene>
    <name evidence="6" type="ORF">PVAG01_04579</name>
</gene>
<dbReference type="Pfam" id="PF00753">
    <property type="entry name" value="Lactamase_B"/>
    <property type="match status" value="1"/>
</dbReference>
<comment type="caution">
    <text evidence="6">The sequence shown here is derived from an EMBL/GenBank/DDBJ whole genome shotgun (WGS) entry which is preliminary data.</text>
</comment>